<dbReference type="Gene3D" id="1.10.287.630">
    <property type="entry name" value="Helix hairpin bin"/>
    <property type="match status" value="1"/>
</dbReference>
<dbReference type="FunFam" id="1.10.287.70:FF:000072">
    <property type="entry name" value="Cyclic nucleotide gated channel beta 3"/>
    <property type="match status" value="1"/>
</dbReference>
<comment type="subcellular location">
    <subcellularLocation>
        <location evidence="1">Membrane</location>
        <topology evidence="1">Multi-pass membrane protein</topology>
    </subcellularLocation>
</comment>
<keyword evidence="6" id="KW-0547">Nucleotide-binding</keyword>
<comment type="catalytic activity">
    <reaction evidence="15">
        <text>Na(+)(in) = Na(+)(out)</text>
        <dbReference type="Rhea" id="RHEA:34963"/>
        <dbReference type="ChEBI" id="CHEBI:29101"/>
    </reaction>
</comment>
<name>A0ABD0JJ49_9CAEN</name>
<evidence type="ECO:0000256" key="17">
    <source>
        <dbReference type="SAM" id="Phobius"/>
    </source>
</evidence>
<sequence>VSAPDEQPQPRNIRLGSFIPMGSQTSDTFSDAARDNFVGVGHCRFKVPKWFRKFRFPGTMEPHSKLYVAWLFVVMLAFVYNATVIPLRAVFPYQTPANTVYWLSIDYLCDFIYIIDMTDFHKTRKHYFRKWMFKFDMLSLFPFDLLYLVPSVGISGRSVWLRLPRIFKIQTFWEFYERCDQAAKSSAHAIRIIKTMTYMLYLIHIETCGYYAMSDYEGIGSNRWVFNGKGNAYIRCFYLATKTATSIGNNPKPTNTLEYLFMCAYWLSGVFVFALLIGQIRDIVEAAGQVKDSYRKKMDAALSYMQSINIPNDIRDRARRWFLYNWEQSKTIDERCLVAALPKKLQTDLAISVHFNTLSKVQLFQDCERNLLYDLVLKLKPNLFLPGDYICRKGEVGKEMYIVSQGNVEVVGGENNEVVLARLSEGSVFGEISLLAMSGRGNRRTADVRCAGYTNVFTLSKTDFEEAMTEYPEAQKLLKKRAKKLDAQTGQDGHTGLEPGVHGRSAARFLQTDLVLPVSGRQPPPSSGPCPQERHTGTEKHGLRYQRRAGDTHKICVAGVLLLLLPMALNAKPPEPPEDDLDKDDMDTEEEEDELLVVERIEQDLPDLPDLPQDRDVRDEPFNVPNDVDQNDNSDVFQNCEDILNDTDLDFGDGANVKVAEGHDGSDLAKVASEGNVPETTQESADEGEVTETAVGAEGVKEGEEGTEKSRNRSRHGSLRKQVEEGEAINTSVESQDSVAVAAAAGERDTCGCHGSMEKCEAHAILSAKASSGSDVSQDDIPIPLPVPGRVRKVSTVSLPQLPTEGGGRTSSASDHSLVHRSSDSRVVMHSNDHAGEAGVVVPLMTPVETSVDLEKRLERLGNFSQLNGDSSRKSSNESQCMIPPENQITCAVEIHREKTKTPTAMLSMTEQPATGTAGSTPRTSPSPSRVQLPYECGSMRETIV</sequence>
<feature type="transmembrane region" description="Helical" evidence="17">
    <location>
        <begin position="66"/>
        <end position="87"/>
    </location>
</feature>
<keyword evidence="2" id="KW-0813">Transport</keyword>
<protein>
    <recommendedName>
        <fullName evidence="18">Cyclic nucleotide-binding domain-containing protein</fullName>
    </recommendedName>
</protein>
<dbReference type="SMART" id="SM00100">
    <property type="entry name" value="cNMP"/>
    <property type="match status" value="1"/>
</dbReference>
<feature type="region of interest" description="Disordered" evidence="16">
    <location>
        <begin position="799"/>
        <end position="823"/>
    </location>
</feature>
<evidence type="ECO:0000256" key="16">
    <source>
        <dbReference type="SAM" id="MobiDB-lite"/>
    </source>
</evidence>
<accession>A0ABD0JJ49</accession>
<dbReference type="Pfam" id="PF00027">
    <property type="entry name" value="cNMP_binding"/>
    <property type="match status" value="1"/>
</dbReference>
<dbReference type="Gene3D" id="2.60.120.10">
    <property type="entry name" value="Jelly Rolls"/>
    <property type="match status" value="1"/>
</dbReference>
<evidence type="ECO:0000256" key="10">
    <source>
        <dbReference type="ARBA" id="ARBA00023136"/>
    </source>
</evidence>
<dbReference type="PANTHER" id="PTHR45638:SF1">
    <property type="entry name" value="CYCLIC NUCLEOTIDE-GATED ION CHANNEL SUBUNIT B, ISOFORM A"/>
    <property type="match status" value="1"/>
</dbReference>
<dbReference type="FunFam" id="1.10.287.630:FF:000001">
    <property type="entry name" value="Cyclic nucleotide-gated channel alpha 3"/>
    <property type="match status" value="1"/>
</dbReference>
<dbReference type="Pfam" id="PF00520">
    <property type="entry name" value="Ion_trans"/>
    <property type="match status" value="1"/>
</dbReference>
<keyword evidence="5 17" id="KW-0812">Transmembrane</keyword>
<keyword evidence="10 17" id="KW-0472">Membrane</keyword>
<dbReference type="CDD" id="cd00038">
    <property type="entry name" value="CAP_ED"/>
    <property type="match status" value="1"/>
</dbReference>
<dbReference type="GO" id="GO:0030553">
    <property type="term" value="F:cGMP binding"/>
    <property type="evidence" value="ECO:0007669"/>
    <property type="project" value="UniProtKB-KW"/>
</dbReference>
<feature type="compositionally biased region" description="Basic and acidic residues" evidence="16">
    <location>
        <begin position="699"/>
        <end position="711"/>
    </location>
</feature>
<feature type="non-terminal residue" evidence="19">
    <location>
        <position position="1"/>
    </location>
</feature>
<keyword evidence="9" id="KW-0406">Ion transport</keyword>
<dbReference type="InterPro" id="IPR050866">
    <property type="entry name" value="CNG_cation_channel"/>
</dbReference>
<evidence type="ECO:0000256" key="7">
    <source>
        <dbReference type="ARBA" id="ARBA00022989"/>
    </source>
</evidence>
<gene>
    <name evidence="19" type="ORF">BaRGS_00033746</name>
</gene>
<dbReference type="InterPro" id="IPR005821">
    <property type="entry name" value="Ion_trans_dom"/>
</dbReference>
<dbReference type="GO" id="GO:0007601">
    <property type="term" value="P:visual perception"/>
    <property type="evidence" value="ECO:0007669"/>
    <property type="project" value="UniProtKB-KW"/>
</dbReference>
<dbReference type="PROSITE" id="PS00888">
    <property type="entry name" value="CNMP_BINDING_1"/>
    <property type="match status" value="1"/>
</dbReference>
<reference evidence="19 20" key="1">
    <citation type="journal article" date="2023" name="Sci. Data">
        <title>Genome assembly of the Korean intertidal mud-creeper Batillaria attramentaria.</title>
        <authorList>
            <person name="Patra A.K."/>
            <person name="Ho P.T."/>
            <person name="Jun S."/>
            <person name="Lee S.J."/>
            <person name="Kim Y."/>
            <person name="Won Y.J."/>
        </authorList>
    </citation>
    <scope>NUCLEOTIDE SEQUENCE [LARGE SCALE GENOMIC DNA]</scope>
    <source>
        <strain evidence="19">Wonlab-2016</strain>
    </source>
</reference>
<evidence type="ECO:0000256" key="12">
    <source>
        <dbReference type="ARBA" id="ARBA00023303"/>
    </source>
</evidence>
<evidence type="ECO:0000313" key="20">
    <source>
        <dbReference type="Proteomes" id="UP001519460"/>
    </source>
</evidence>
<evidence type="ECO:0000256" key="11">
    <source>
        <dbReference type="ARBA" id="ARBA00023286"/>
    </source>
</evidence>
<feature type="region of interest" description="Disordered" evidence="16">
    <location>
        <begin position="669"/>
        <end position="737"/>
    </location>
</feature>
<keyword evidence="3" id="KW-0140">cGMP</keyword>
<keyword evidence="20" id="KW-1185">Reference proteome</keyword>
<dbReference type="Proteomes" id="UP001519460">
    <property type="component" value="Unassembled WGS sequence"/>
</dbReference>
<dbReference type="PANTHER" id="PTHR45638">
    <property type="entry name" value="CYCLIC NUCLEOTIDE-GATED CATION CHANNEL SUBUNIT A"/>
    <property type="match status" value="1"/>
</dbReference>
<keyword evidence="4" id="KW-0716">Sensory transduction</keyword>
<evidence type="ECO:0000256" key="6">
    <source>
        <dbReference type="ARBA" id="ARBA00022741"/>
    </source>
</evidence>
<dbReference type="InterPro" id="IPR000595">
    <property type="entry name" value="cNMP-bd_dom"/>
</dbReference>
<evidence type="ECO:0000256" key="2">
    <source>
        <dbReference type="ARBA" id="ARBA00022448"/>
    </source>
</evidence>
<feature type="domain" description="Cyclic nucleotide-binding" evidence="18">
    <location>
        <begin position="363"/>
        <end position="468"/>
    </location>
</feature>
<organism evidence="19 20">
    <name type="scientific">Batillaria attramentaria</name>
    <dbReference type="NCBI Taxonomy" id="370345"/>
    <lineage>
        <taxon>Eukaryota</taxon>
        <taxon>Metazoa</taxon>
        <taxon>Spiralia</taxon>
        <taxon>Lophotrochozoa</taxon>
        <taxon>Mollusca</taxon>
        <taxon>Gastropoda</taxon>
        <taxon>Caenogastropoda</taxon>
        <taxon>Sorbeoconcha</taxon>
        <taxon>Cerithioidea</taxon>
        <taxon>Batillariidae</taxon>
        <taxon>Batillaria</taxon>
    </lineage>
</organism>
<evidence type="ECO:0000256" key="13">
    <source>
        <dbReference type="ARBA" id="ARBA00023305"/>
    </source>
</evidence>
<dbReference type="SUPFAM" id="SSF51206">
    <property type="entry name" value="cAMP-binding domain-like"/>
    <property type="match status" value="1"/>
</dbReference>
<evidence type="ECO:0000256" key="3">
    <source>
        <dbReference type="ARBA" id="ARBA00022535"/>
    </source>
</evidence>
<evidence type="ECO:0000256" key="1">
    <source>
        <dbReference type="ARBA" id="ARBA00004141"/>
    </source>
</evidence>
<dbReference type="PROSITE" id="PS00889">
    <property type="entry name" value="CNMP_BINDING_2"/>
    <property type="match status" value="1"/>
</dbReference>
<dbReference type="InterPro" id="IPR018488">
    <property type="entry name" value="cNMP-bd_CS"/>
</dbReference>
<evidence type="ECO:0000256" key="5">
    <source>
        <dbReference type="ARBA" id="ARBA00022692"/>
    </source>
</evidence>
<dbReference type="FunFam" id="2.60.120.10:FF:000020">
    <property type="entry name" value="Cyclic nucleotide-gated channel beta 3"/>
    <property type="match status" value="1"/>
</dbReference>
<dbReference type="PROSITE" id="PS50042">
    <property type="entry name" value="CNMP_BINDING_3"/>
    <property type="match status" value="1"/>
</dbReference>
<evidence type="ECO:0000256" key="15">
    <source>
        <dbReference type="ARBA" id="ARBA00036239"/>
    </source>
</evidence>
<keyword evidence="11" id="KW-1071">Ligand-gated ion channel</keyword>
<feature type="transmembrane region" description="Helical" evidence="17">
    <location>
        <begin position="99"/>
        <end position="115"/>
    </location>
</feature>
<feature type="region of interest" description="Disordered" evidence="16">
    <location>
        <begin position="571"/>
        <end position="592"/>
    </location>
</feature>
<dbReference type="AlphaFoldDB" id="A0ABD0JJ49"/>
<dbReference type="EMBL" id="JACVVK020000418">
    <property type="protein sequence ID" value="KAK7474999.1"/>
    <property type="molecule type" value="Genomic_DNA"/>
</dbReference>
<comment type="catalytic activity">
    <reaction evidence="14">
        <text>K(+)(in) = K(+)(out)</text>
        <dbReference type="Rhea" id="RHEA:29463"/>
        <dbReference type="ChEBI" id="CHEBI:29103"/>
    </reaction>
</comment>
<feature type="region of interest" description="Disordered" evidence="16">
    <location>
        <begin position="906"/>
        <end position="945"/>
    </location>
</feature>
<dbReference type="Gene3D" id="1.10.287.70">
    <property type="match status" value="1"/>
</dbReference>
<dbReference type="GO" id="GO:0005886">
    <property type="term" value="C:plasma membrane"/>
    <property type="evidence" value="ECO:0007669"/>
    <property type="project" value="UniProtKB-ARBA"/>
</dbReference>
<evidence type="ECO:0000256" key="14">
    <source>
        <dbReference type="ARBA" id="ARBA00034430"/>
    </source>
</evidence>
<evidence type="ECO:0000256" key="9">
    <source>
        <dbReference type="ARBA" id="ARBA00023065"/>
    </source>
</evidence>
<feature type="compositionally biased region" description="Low complexity" evidence="16">
    <location>
        <begin position="913"/>
        <end position="930"/>
    </location>
</feature>
<evidence type="ECO:0000256" key="8">
    <source>
        <dbReference type="ARBA" id="ARBA00022992"/>
    </source>
</evidence>
<evidence type="ECO:0000313" key="19">
    <source>
        <dbReference type="EMBL" id="KAK7474999.1"/>
    </source>
</evidence>
<dbReference type="InterPro" id="IPR014710">
    <property type="entry name" value="RmlC-like_jellyroll"/>
</dbReference>
<feature type="transmembrane region" description="Helical" evidence="17">
    <location>
        <begin position="259"/>
        <end position="277"/>
    </location>
</feature>
<feature type="transmembrane region" description="Helical" evidence="17">
    <location>
        <begin position="135"/>
        <end position="154"/>
    </location>
</feature>
<feature type="compositionally biased region" description="Acidic residues" evidence="16">
    <location>
        <begin position="576"/>
        <end position="592"/>
    </location>
</feature>
<keyword evidence="7 17" id="KW-1133">Transmembrane helix</keyword>
<feature type="region of interest" description="Disordered" evidence="16">
    <location>
        <begin position="518"/>
        <end position="540"/>
    </location>
</feature>
<proteinExistence type="predicted"/>
<evidence type="ECO:0000256" key="4">
    <source>
        <dbReference type="ARBA" id="ARBA00022606"/>
    </source>
</evidence>
<keyword evidence="8" id="KW-0142">cGMP-binding</keyword>
<dbReference type="SUPFAM" id="SSF81324">
    <property type="entry name" value="Voltage-gated potassium channels"/>
    <property type="match status" value="1"/>
</dbReference>
<comment type="caution">
    <text evidence="19">The sequence shown here is derived from an EMBL/GenBank/DDBJ whole genome shotgun (WGS) entry which is preliminary data.</text>
</comment>
<evidence type="ECO:0000259" key="18">
    <source>
        <dbReference type="PROSITE" id="PS50042"/>
    </source>
</evidence>
<dbReference type="GO" id="GO:0043855">
    <property type="term" value="F:cyclic nucleotide-activated monoatomic ion channel activity"/>
    <property type="evidence" value="ECO:0007669"/>
    <property type="project" value="UniProtKB-ARBA"/>
</dbReference>
<keyword evidence="12" id="KW-0407">Ion channel</keyword>
<dbReference type="InterPro" id="IPR018490">
    <property type="entry name" value="cNMP-bd_dom_sf"/>
</dbReference>
<keyword evidence="13" id="KW-0844">Vision</keyword>